<dbReference type="EMBL" id="CABITT030000001">
    <property type="protein sequence ID" value="VVA90402.1"/>
    <property type="molecule type" value="Genomic_DNA"/>
</dbReference>
<accession>A0A565AN11</accession>
<dbReference type="Gene3D" id="3.30.40.10">
    <property type="entry name" value="Zinc/RING finger domain, C3HC4 (zinc finger)"/>
    <property type="match status" value="1"/>
</dbReference>
<protein>
    <recommendedName>
        <fullName evidence="3">RING-type domain-containing protein</fullName>
    </recommendedName>
</protein>
<dbReference type="InterPro" id="IPR013083">
    <property type="entry name" value="Znf_RING/FYVE/PHD"/>
</dbReference>
<evidence type="ECO:0008006" key="3">
    <source>
        <dbReference type="Google" id="ProtNLM"/>
    </source>
</evidence>
<evidence type="ECO:0000313" key="2">
    <source>
        <dbReference type="Proteomes" id="UP000489600"/>
    </source>
</evidence>
<dbReference type="SUPFAM" id="SSF57850">
    <property type="entry name" value="RING/U-box"/>
    <property type="match status" value="1"/>
</dbReference>
<dbReference type="OrthoDB" id="1111836at2759"/>
<gene>
    <name evidence="1" type="ORF">ANE_LOCUS847</name>
</gene>
<organism evidence="1 2">
    <name type="scientific">Arabis nemorensis</name>
    <dbReference type="NCBI Taxonomy" id="586526"/>
    <lineage>
        <taxon>Eukaryota</taxon>
        <taxon>Viridiplantae</taxon>
        <taxon>Streptophyta</taxon>
        <taxon>Embryophyta</taxon>
        <taxon>Tracheophyta</taxon>
        <taxon>Spermatophyta</taxon>
        <taxon>Magnoliopsida</taxon>
        <taxon>eudicotyledons</taxon>
        <taxon>Gunneridae</taxon>
        <taxon>Pentapetalae</taxon>
        <taxon>rosids</taxon>
        <taxon>malvids</taxon>
        <taxon>Brassicales</taxon>
        <taxon>Brassicaceae</taxon>
        <taxon>Arabideae</taxon>
        <taxon>Arabis</taxon>
    </lineage>
</organism>
<reference evidence="1" key="1">
    <citation type="submission" date="2019-07" db="EMBL/GenBank/DDBJ databases">
        <authorList>
            <person name="Dittberner H."/>
        </authorList>
    </citation>
    <scope>NUCLEOTIDE SEQUENCE [LARGE SCALE GENOMIC DNA]</scope>
</reference>
<sequence length="185" mass="21476">MVLSHGRPLGEESEVVITEILEFEEFLVDKLDGTVSYNKSYPTSGPPRPPVFLSFLNFTPNYVYQQLYNQFNDHVVREEITDQIVVQALRERKTLASQRQHLCMMVVLKLTQQVFNVAPSISRQETVVVELETDKCSNCLENLLDSDTNPIHVLPNRVHLFHEKCVSNWINRRNSCREAVYRQPE</sequence>
<dbReference type="AlphaFoldDB" id="A0A565AN11"/>
<dbReference type="Proteomes" id="UP000489600">
    <property type="component" value="Unassembled WGS sequence"/>
</dbReference>
<proteinExistence type="predicted"/>
<name>A0A565AN11_9BRAS</name>
<comment type="caution">
    <text evidence="1">The sequence shown here is derived from an EMBL/GenBank/DDBJ whole genome shotgun (WGS) entry which is preliminary data.</text>
</comment>
<keyword evidence="2" id="KW-1185">Reference proteome</keyword>
<evidence type="ECO:0000313" key="1">
    <source>
        <dbReference type="EMBL" id="VVA90402.1"/>
    </source>
</evidence>